<proteinExistence type="predicted"/>
<reference evidence="1 2" key="1">
    <citation type="submission" date="2016-10" db="EMBL/GenBank/DDBJ databases">
        <authorList>
            <person name="de Groot N.N."/>
        </authorList>
    </citation>
    <scope>NUCLEOTIDE SEQUENCE [LARGE SCALE GENOMIC DNA]</scope>
    <source>
        <strain evidence="1 2">CBS 141442</strain>
    </source>
</reference>
<evidence type="ECO:0000313" key="1">
    <source>
        <dbReference type="EMBL" id="SGZ55327.1"/>
    </source>
</evidence>
<dbReference type="Proteomes" id="UP000182334">
    <property type="component" value="Chromosome V"/>
</dbReference>
<sequence>MAVELSENISIPSRVCRVFLEFYVEISVEVSELQMTYERSIENTESMNSVTKNEESLPL</sequence>
<keyword evidence="2" id="KW-1185">Reference proteome</keyword>
<name>A0A1L0BVD9_9ASCO</name>
<dbReference type="EMBL" id="LT635760">
    <property type="protein sequence ID" value="SGZ55327.1"/>
    <property type="molecule type" value="Genomic_DNA"/>
</dbReference>
<dbReference type="AlphaFoldDB" id="A0A1L0BVD9"/>
<organism evidence="1 2">
    <name type="scientific">Sungouiella intermedia</name>
    <dbReference type="NCBI Taxonomy" id="45354"/>
    <lineage>
        <taxon>Eukaryota</taxon>
        <taxon>Fungi</taxon>
        <taxon>Dikarya</taxon>
        <taxon>Ascomycota</taxon>
        <taxon>Saccharomycotina</taxon>
        <taxon>Pichiomycetes</taxon>
        <taxon>Metschnikowiaceae</taxon>
        <taxon>Sungouiella</taxon>
    </lineage>
</organism>
<gene>
    <name evidence="1" type="ORF">SAMEA4029010_CIC11G00000005007</name>
</gene>
<protein>
    <submittedName>
        <fullName evidence="1">CIC11C00000005007</fullName>
    </submittedName>
</protein>
<evidence type="ECO:0000313" key="2">
    <source>
        <dbReference type="Proteomes" id="UP000182334"/>
    </source>
</evidence>
<accession>A0A1L0BVD9</accession>